<sequence length="20" mass="2145">MNNDGVGIEREGEIVLKKGS</sequence>
<feature type="compositionally biased region" description="Basic and acidic residues" evidence="1">
    <location>
        <begin position="7"/>
        <end position="20"/>
    </location>
</feature>
<feature type="region of interest" description="Disordered" evidence="1">
    <location>
        <begin position="1"/>
        <end position="20"/>
    </location>
</feature>
<keyword evidence="3" id="KW-1185">Reference proteome</keyword>
<evidence type="ECO:0000256" key="1">
    <source>
        <dbReference type="SAM" id="MobiDB-lite"/>
    </source>
</evidence>
<accession>A0A7J8UVE9</accession>
<comment type="caution">
    <text evidence="2">The sequence shown here is derived from an EMBL/GenBank/DDBJ whole genome shotgun (WGS) entry which is preliminary data.</text>
</comment>
<name>A0A7J8UVE9_9ROSI</name>
<protein>
    <submittedName>
        <fullName evidence="2">Uncharacterized protein</fullName>
    </submittedName>
</protein>
<dbReference type="AlphaFoldDB" id="A0A7J8UVE9"/>
<organism evidence="2 3">
    <name type="scientific">Gossypium klotzschianum</name>
    <dbReference type="NCBI Taxonomy" id="34286"/>
    <lineage>
        <taxon>Eukaryota</taxon>
        <taxon>Viridiplantae</taxon>
        <taxon>Streptophyta</taxon>
        <taxon>Embryophyta</taxon>
        <taxon>Tracheophyta</taxon>
        <taxon>Spermatophyta</taxon>
        <taxon>Magnoliopsida</taxon>
        <taxon>eudicotyledons</taxon>
        <taxon>Gunneridae</taxon>
        <taxon>Pentapetalae</taxon>
        <taxon>rosids</taxon>
        <taxon>malvids</taxon>
        <taxon>Malvales</taxon>
        <taxon>Malvaceae</taxon>
        <taxon>Malvoideae</taxon>
        <taxon>Gossypium</taxon>
    </lineage>
</organism>
<reference evidence="2 3" key="1">
    <citation type="journal article" date="2019" name="Genome Biol. Evol.">
        <title>Insights into the evolution of the New World diploid cottons (Gossypium, subgenus Houzingenia) based on genome sequencing.</title>
        <authorList>
            <person name="Grover C.E."/>
            <person name="Arick M.A. 2nd"/>
            <person name="Thrash A."/>
            <person name="Conover J.L."/>
            <person name="Sanders W.S."/>
            <person name="Peterson D.G."/>
            <person name="Frelichowski J.E."/>
            <person name="Scheffler J.A."/>
            <person name="Scheffler B.E."/>
            <person name="Wendel J.F."/>
        </authorList>
    </citation>
    <scope>NUCLEOTIDE SEQUENCE [LARGE SCALE GENOMIC DNA]</scope>
    <source>
        <strain evidence="2">57</strain>
        <tissue evidence="2">Leaf</tissue>
    </source>
</reference>
<proteinExistence type="predicted"/>
<dbReference type="Proteomes" id="UP000593573">
    <property type="component" value="Unassembled WGS sequence"/>
</dbReference>
<evidence type="ECO:0000313" key="3">
    <source>
        <dbReference type="Proteomes" id="UP000593573"/>
    </source>
</evidence>
<gene>
    <name evidence="2" type="ORF">Goklo_021499</name>
</gene>
<evidence type="ECO:0000313" key="2">
    <source>
        <dbReference type="EMBL" id="MBA0654506.1"/>
    </source>
</evidence>
<dbReference type="EMBL" id="JABFAB010000007">
    <property type="protein sequence ID" value="MBA0654506.1"/>
    <property type="molecule type" value="Genomic_DNA"/>
</dbReference>